<dbReference type="InterPro" id="IPR013216">
    <property type="entry name" value="Methyltransf_11"/>
</dbReference>
<dbReference type="PANTHER" id="PTHR42912">
    <property type="entry name" value="METHYLTRANSFERASE"/>
    <property type="match status" value="1"/>
</dbReference>
<evidence type="ECO:0000313" key="2">
    <source>
        <dbReference type="EMBL" id="TVM36021.1"/>
    </source>
</evidence>
<dbReference type="EMBL" id="QMIF01000002">
    <property type="protein sequence ID" value="TVM36021.1"/>
    <property type="molecule type" value="Genomic_DNA"/>
</dbReference>
<reference evidence="2 3" key="1">
    <citation type="submission" date="2018-06" db="EMBL/GenBank/DDBJ databases">
        <title>Complete genome of Desulfovibrio marinus P48SEP.</title>
        <authorList>
            <person name="Crispim J.S."/>
            <person name="Vidigal P.M.P."/>
            <person name="Silva L.C.F."/>
            <person name="Araujo L.C."/>
            <person name="Laguardia C.N."/>
            <person name="Dias R.S."/>
            <person name="Sousa M.P."/>
            <person name="Paula S.O."/>
            <person name="Silva C."/>
        </authorList>
    </citation>
    <scope>NUCLEOTIDE SEQUENCE [LARGE SCALE GENOMIC DNA]</scope>
    <source>
        <strain evidence="2 3">P48SEP</strain>
    </source>
</reference>
<gene>
    <name evidence="2" type="ORF">DQK91_05075</name>
</gene>
<organism evidence="2 3">
    <name type="scientific">Oceanidesulfovibrio marinus</name>
    <dbReference type="NCBI Taxonomy" id="370038"/>
    <lineage>
        <taxon>Bacteria</taxon>
        <taxon>Pseudomonadati</taxon>
        <taxon>Thermodesulfobacteriota</taxon>
        <taxon>Desulfovibrionia</taxon>
        <taxon>Desulfovibrionales</taxon>
        <taxon>Desulfovibrionaceae</taxon>
        <taxon>Oceanidesulfovibrio</taxon>
    </lineage>
</organism>
<dbReference type="SUPFAM" id="SSF53335">
    <property type="entry name" value="S-adenosyl-L-methionine-dependent methyltransferases"/>
    <property type="match status" value="1"/>
</dbReference>
<protein>
    <recommendedName>
        <fullName evidence="1">Methyltransferase type 11 domain-containing protein</fullName>
    </recommendedName>
</protein>
<dbReference type="Proteomes" id="UP000434052">
    <property type="component" value="Unassembled WGS sequence"/>
</dbReference>
<dbReference type="GO" id="GO:0008757">
    <property type="term" value="F:S-adenosylmethionine-dependent methyltransferase activity"/>
    <property type="evidence" value="ECO:0007669"/>
    <property type="project" value="InterPro"/>
</dbReference>
<evidence type="ECO:0000259" key="1">
    <source>
        <dbReference type="Pfam" id="PF08241"/>
    </source>
</evidence>
<feature type="domain" description="Methyltransferase type 11" evidence="1">
    <location>
        <begin position="28"/>
        <end position="116"/>
    </location>
</feature>
<sequence length="225" mass="24269">MDTMNKDIAGITRATIEALVPIRGVRVLEIGCGDGRITGQLAPEPSLLAGVEPCADQAAIAGRIEGACVAAAAAEHLPFADNAFDTVLFTLSLHHAESAKALAEAARVTRHGGAIIAVEPHPHGTVQLLSHIFEDEGWRLERGRRALDDSEALAAAGMRVVLERAFTAHWEFADFQELCDYQFEYFDMPQSEELVQAMLDFLGPDCAGQRPLILEDLLVAAVLEV</sequence>
<evidence type="ECO:0000313" key="3">
    <source>
        <dbReference type="Proteomes" id="UP000434052"/>
    </source>
</evidence>
<dbReference type="AlphaFoldDB" id="A0A6P1ZJY4"/>
<comment type="caution">
    <text evidence="2">The sequence shown here is derived from an EMBL/GenBank/DDBJ whole genome shotgun (WGS) entry which is preliminary data.</text>
</comment>
<dbReference type="Pfam" id="PF08241">
    <property type="entry name" value="Methyltransf_11"/>
    <property type="match status" value="1"/>
</dbReference>
<dbReference type="CDD" id="cd02440">
    <property type="entry name" value="AdoMet_MTases"/>
    <property type="match status" value="1"/>
</dbReference>
<dbReference type="InterPro" id="IPR050508">
    <property type="entry name" value="Methyltransf_Superfamily"/>
</dbReference>
<dbReference type="Gene3D" id="3.40.50.150">
    <property type="entry name" value="Vaccinia Virus protein VP39"/>
    <property type="match status" value="1"/>
</dbReference>
<dbReference type="InterPro" id="IPR029063">
    <property type="entry name" value="SAM-dependent_MTases_sf"/>
</dbReference>
<name>A0A6P1ZJY4_9BACT</name>
<accession>A0A6P1ZJY4</accession>
<proteinExistence type="predicted"/>